<evidence type="ECO:0000256" key="1">
    <source>
        <dbReference type="SAM" id="MobiDB-lite"/>
    </source>
</evidence>
<dbReference type="Proteomes" id="UP001652660">
    <property type="component" value="Chromosome 7c"/>
</dbReference>
<gene>
    <name evidence="5" type="primary">LOC140010569</name>
</gene>
<reference evidence="5" key="1">
    <citation type="submission" date="2025-08" db="UniProtKB">
        <authorList>
            <consortium name="RefSeq"/>
        </authorList>
    </citation>
    <scope>IDENTIFICATION</scope>
    <source>
        <tissue evidence="5">Leaves</tissue>
    </source>
</reference>
<sequence>MASSRDSGSDDGKKSISPFALTSNDNPGNLITHTQLKDTNYEKWAKAIRISLRAKKKNGFIDGSIKQPTDDSNEVEDWWTMNCMIISWIFNTIEPSLRSTISYRETAKELWDDIQQRFFVLNGARVHQLKTEVSKCKQNDDTVMGYYGRLKKIWDDLNDHDPMPVCTCRGCTCNINARLERHSEEEKVHQFLMGLNDTPYSTIRSPIIVTDPLPNMCRVYSQVTEQE</sequence>
<evidence type="ECO:0000313" key="4">
    <source>
        <dbReference type="Proteomes" id="UP001652660"/>
    </source>
</evidence>
<name>A0ABM4V362_COFAR</name>
<dbReference type="Pfam" id="PF14244">
    <property type="entry name" value="Retrotran_gag_3"/>
    <property type="match status" value="1"/>
</dbReference>
<feature type="domain" description="Retrotransposon gag" evidence="2">
    <location>
        <begin position="107"/>
        <end position="197"/>
    </location>
</feature>
<evidence type="ECO:0000259" key="3">
    <source>
        <dbReference type="Pfam" id="PF14244"/>
    </source>
</evidence>
<accession>A0ABM4V362</accession>
<dbReference type="Pfam" id="PF03732">
    <property type="entry name" value="Retrotrans_gag"/>
    <property type="match status" value="1"/>
</dbReference>
<dbReference type="GeneID" id="140010569"/>
<proteinExistence type="predicted"/>
<feature type="domain" description="Retrotransposon Copia-like N-terminal" evidence="3">
    <location>
        <begin position="23"/>
        <end position="68"/>
    </location>
</feature>
<dbReference type="RefSeq" id="XP_071913962.1">
    <property type="nucleotide sequence ID" value="XM_072057861.1"/>
</dbReference>
<keyword evidence="4" id="KW-1185">Reference proteome</keyword>
<protein>
    <recommendedName>
        <fullName evidence="6">Retrotransposon Copia-like N-terminal domain-containing protein</fullName>
    </recommendedName>
</protein>
<organism evidence="4 5">
    <name type="scientific">Coffea arabica</name>
    <name type="common">Arabian coffee</name>
    <dbReference type="NCBI Taxonomy" id="13443"/>
    <lineage>
        <taxon>Eukaryota</taxon>
        <taxon>Viridiplantae</taxon>
        <taxon>Streptophyta</taxon>
        <taxon>Embryophyta</taxon>
        <taxon>Tracheophyta</taxon>
        <taxon>Spermatophyta</taxon>
        <taxon>Magnoliopsida</taxon>
        <taxon>eudicotyledons</taxon>
        <taxon>Gunneridae</taxon>
        <taxon>Pentapetalae</taxon>
        <taxon>asterids</taxon>
        <taxon>lamiids</taxon>
        <taxon>Gentianales</taxon>
        <taxon>Rubiaceae</taxon>
        <taxon>Ixoroideae</taxon>
        <taxon>Gardenieae complex</taxon>
        <taxon>Bertiereae - Coffeeae clade</taxon>
        <taxon>Coffeeae</taxon>
        <taxon>Coffea</taxon>
    </lineage>
</organism>
<feature type="region of interest" description="Disordered" evidence="1">
    <location>
        <begin position="1"/>
        <end position="21"/>
    </location>
</feature>
<dbReference type="PANTHER" id="PTHR37610">
    <property type="entry name" value="CCHC-TYPE DOMAIN-CONTAINING PROTEIN"/>
    <property type="match status" value="1"/>
</dbReference>
<evidence type="ECO:0000313" key="5">
    <source>
        <dbReference type="RefSeq" id="XP_071913962.1"/>
    </source>
</evidence>
<dbReference type="PANTHER" id="PTHR37610:SF101">
    <property type="entry name" value="(RAPE) HYPOTHETICAL PROTEIN"/>
    <property type="match status" value="1"/>
</dbReference>
<dbReference type="InterPro" id="IPR029472">
    <property type="entry name" value="Copia-like_N"/>
</dbReference>
<evidence type="ECO:0000259" key="2">
    <source>
        <dbReference type="Pfam" id="PF03732"/>
    </source>
</evidence>
<dbReference type="InterPro" id="IPR005162">
    <property type="entry name" value="Retrotrans_gag_dom"/>
</dbReference>
<evidence type="ECO:0008006" key="6">
    <source>
        <dbReference type="Google" id="ProtNLM"/>
    </source>
</evidence>